<gene>
    <name evidence="8" type="ORF">G5A66_09385</name>
    <name evidence="7" type="ORF">G5A75_09405</name>
</gene>
<dbReference type="CDD" id="cd03711">
    <property type="entry name" value="Tet_C"/>
    <property type="match status" value="1"/>
</dbReference>
<name>A0A850HLA4_9FIRM</name>
<dbReference type="SUPFAM" id="SSF50447">
    <property type="entry name" value="Translation proteins"/>
    <property type="match status" value="1"/>
</dbReference>
<evidence type="ECO:0000256" key="4">
    <source>
        <dbReference type="ARBA" id="ARBA00023134"/>
    </source>
</evidence>
<dbReference type="Gene3D" id="3.40.50.300">
    <property type="entry name" value="P-loop containing nucleotide triphosphate hydrolases"/>
    <property type="match status" value="1"/>
</dbReference>
<dbReference type="NCBIfam" id="TIGR00231">
    <property type="entry name" value="small_GTP"/>
    <property type="match status" value="1"/>
</dbReference>
<dbReference type="InterPro" id="IPR005225">
    <property type="entry name" value="Small_GTP-bd"/>
</dbReference>
<dbReference type="EMBL" id="JAAITX010000006">
    <property type="protein sequence ID" value="NVH58851.1"/>
    <property type="molecule type" value="Genomic_DNA"/>
</dbReference>
<evidence type="ECO:0000313" key="10">
    <source>
        <dbReference type="Proteomes" id="UP000701680"/>
    </source>
</evidence>
<dbReference type="GO" id="GO:0003924">
    <property type="term" value="F:GTPase activity"/>
    <property type="evidence" value="ECO:0007669"/>
    <property type="project" value="InterPro"/>
</dbReference>
<keyword evidence="2" id="KW-0547">Nucleotide-binding</keyword>
<dbReference type="InterPro" id="IPR005517">
    <property type="entry name" value="Transl_elong_EFG/EF2_IV"/>
</dbReference>
<dbReference type="InterPro" id="IPR035650">
    <property type="entry name" value="Tet_C"/>
</dbReference>
<comment type="caution">
    <text evidence="8">The sequence shown here is derived from an EMBL/GenBank/DDBJ whole genome shotgun (WGS) entry which is preliminary data.</text>
</comment>
<dbReference type="Pfam" id="PF05991">
    <property type="entry name" value="NYN_YacP"/>
    <property type="match status" value="1"/>
</dbReference>
<dbReference type="PRINTS" id="PR00315">
    <property type="entry name" value="ELONGATNFCT"/>
</dbReference>
<dbReference type="InterPro" id="IPR041095">
    <property type="entry name" value="EFG_II"/>
</dbReference>
<dbReference type="Gene3D" id="3.30.70.240">
    <property type="match status" value="1"/>
</dbReference>
<keyword evidence="3" id="KW-0648">Protein biosynthesis</keyword>
<dbReference type="InterPro" id="IPR014721">
    <property type="entry name" value="Ribsml_uS5_D2-typ_fold_subgr"/>
</dbReference>
<dbReference type="Gene3D" id="3.30.70.870">
    <property type="entry name" value="Elongation Factor G (Translational Gtpase), domain 3"/>
    <property type="match status" value="1"/>
</dbReference>
<evidence type="ECO:0000256" key="5">
    <source>
        <dbReference type="ARBA" id="ARBA00023251"/>
    </source>
</evidence>
<proteinExistence type="predicted"/>
<dbReference type="Pfam" id="PF03764">
    <property type="entry name" value="EFG_IV"/>
    <property type="match status" value="1"/>
</dbReference>
<dbReference type="InterPro" id="IPR020568">
    <property type="entry name" value="Ribosomal_Su5_D2-typ_SF"/>
</dbReference>
<evidence type="ECO:0000313" key="7">
    <source>
        <dbReference type="EMBL" id="NSK15077.1"/>
    </source>
</evidence>
<dbReference type="InterPro" id="IPR027417">
    <property type="entry name" value="P-loop_NTPase"/>
</dbReference>
<dbReference type="SUPFAM" id="SSF54980">
    <property type="entry name" value="EF-G C-terminal domain-like"/>
    <property type="match status" value="2"/>
</dbReference>
<accession>A0A850HLA4</accession>
<dbReference type="PRINTS" id="PR01037">
    <property type="entry name" value="TCRTETOQM"/>
</dbReference>
<dbReference type="EMBL" id="JAAIUO010000006">
    <property type="protein sequence ID" value="NSK15077.1"/>
    <property type="molecule type" value="Genomic_DNA"/>
</dbReference>
<dbReference type="Pfam" id="PF22042">
    <property type="entry name" value="EF-G_D2"/>
    <property type="match status" value="1"/>
</dbReference>
<dbReference type="InterPro" id="IPR031157">
    <property type="entry name" value="G_TR_CS"/>
</dbReference>
<dbReference type="Pfam" id="PF00679">
    <property type="entry name" value="EFG_C"/>
    <property type="match status" value="1"/>
</dbReference>
<dbReference type="InterPro" id="IPR009000">
    <property type="entry name" value="Transl_B-barrel_sf"/>
</dbReference>
<feature type="domain" description="Tr-type G" evidence="6">
    <location>
        <begin position="23"/>
        <end position="254"/>
    </location>
</feature>
<dbReference type="PANTHER" id="PTHR43261">
    <property type="entry name" value="TRANSLATION ELONGATION FACTOR G-RELATED"/>
    <property type="match status" value="1"/>
</dbReference>
<reference evidence="9 10" key="1">
    <citation type="journal article" date="2020" name="Cell Host Microbe">
        <title>Functional and Genomic Variation between Human-Derived Isolates of Lachnospiraceae Reveals Inter- and Intra-Species Diversity.</title>
        <authorList>
            <person name="Sorbara M.T."/>
            <person name="Littmann E.R."/>
            <person name="Fontana E."/>
            <person name="Moody T.U."/>
            <person name="Kohout C.E."/>
            <person name="Gjonbalaj M."/>
            <person name="Eaton V."/>
            <person name="Seok R."/>
            <person name="Leiner I.M."/>
            <person name="Pamer E.G."/>
        </authorList>
    </citation>
    <scope>NUCLEOTIDE SEQUENCE [LARGE SCALE GENOMIC DNA]</scope>
    <source>
        <strain evidence="8 9">MSK.17.11</strain>
        <strain evidence="7 10">MSK.17.38</strain>
    </source>
</reference>
<dbReference type="SUPFAM" id="SSF52540">
    <property type="entry name" value="P-loop containing nucleoside triphosphate hydrolases"/>
    <property type="match status" value="1"/>
</dbReference>
<dbReference type="PANTHER" id="PTHR43261:SF1">
    <property type="entry name" value="RIBOSOME-RELEASING FACTOR 2, MITOCHONDRIAL"/>
    <property type="match status" value="1"/>
</dbReference>
<keyword evidence="4" id="KW-0342">GTP-binding</keyword>
<organism evidence="8 9">
    <name type="scientific">Dorea phocaeensis</name>
    <dbReference type="NCBI Taxonomy" id="2040291"/>
    <lineage>
        <taxon>Bacteria</taxon>
        <taxon>Bacillati</taxon>
        <taxon>Bacillota</taxon>
        <taxon>Clostridia</taxon>
        <taxon>Lachnospirales</taxon>
        <taxon>Lachnospiraceae</taxon>
        <taxon>Dorea</taxon>
    </lineage>
</organism>
<dbReference type="Pfam" id="PF00009">
    <property type="entry name" value="GTP_EFTU"/>
    <property type="match status" value="1"/>
</dbReference>
<dbReference type="InterPro" id="IPR000795">
    <property type="entry name" value="T_Tr_GTP-bd_dom"/>
</dbReference>
<dbReference type="Proteomes" id="UP000528555">
    <property type="component" value="Unassembled WGS sequence"/>
</dbReference>
<dbReference type="Proteomes" id="UP000701680">
    <property type="component" value="Unassembled WGS sequence"/>
</dbReference>
<dbReference type="Pfam" id="PF14492">
    <property type="entry name" value="EFG_III"/>
    <property type="match status" value="1"/>
</dbReference>
<dbReference type="GO" id="GO:0032790">
    <property type="term" value="P:ribosome disassembly"/>
    <property type="evidence" value="ECO:0007669"/>
    <property type="project" value="TreeGrafter"/>
</dbReference>
<evidence type="ECO:0000313" key="8">
    <source>
        <dbReference type="EMBL" id="NVH58851.1"/>
    </source>
</evidence>
<dbReference type="PROSITE" id="PS51722">
    <property type="entry name" value="G_TR_2"/>
    <property type="match status" value="1"/>
</dbReference>
<dbReference type="InterPro" id="IPR000640">
    <property type="entry name" value="EFG_V-like"/>
</dbReference>
<dbReference type="AlphaFoldDB" id="A0A850HLA4"/>
<dbReference type="GO" id="GO:0046677">
    <property type="term" value="P:response to antibiotic"/>
    <property type="evidence" value="ECO:0007669"/>
    <property type="project" value="UniProtKB-KW"/>
</dbReference>
<dbReference type="Gene3D" id="3.30.230.10">
    <property type="match status" value="1"/>
</dbReference>
<dbReference type="GO" id="GO:0006412">
    <property type="term" value="P:translation"/>
    <property type="evidence" value="ECO:0007669"/>
    <property type="project" value="UniProtKB-KW"/>
</dbReference>
<dbReference type="SMART" id="SM00838">
    <property type="entry name" value="EFG_C"/>
    <property type="match status" value="1"/>
</dbReference>
<dbReference type="Gene3D" id="2.40.30.10">
    <property type="entry name" value="Translation factors"/>
    <property type="match status" value="1"/>
</dbReference>
<dbReference type="SUPFAM" id="SSF54211">
    <property type="entry name" value="Ribosomal protein S5 domain 2-like"/>
    <property type="match status" value="1"/>
</dbReference>
<evidence type="ECO:0000256" key="1">
    <source>
        <dbReference type="ARBA" id="ARBA00003987"/>
    </source>
</evidence>
<evidence type="ECO:0000259" key="6">
    <source>
        <dbReference type="PROSITE" id="PS51722"/>
    </source>
</evidence>
<dbReference type="GO" id="GO:0005525">
    <property type="term" value="F:GTP binding"/>
    <property type="evidence" value="ECO:0007669"/>
    <property type="project" value="UniProtKB-KW"/>
</dbReference>
<comment type="function">
    <text evidence="1">Abolishes the inhibitory effect of tetracyclin on protein synthesis by a non-covalent modification of the ribosomes.</text>
</comment>
<keyword evidence="5" id="KW-0046">Antibiotic resistance</keyword>
<dbReference type="PROSITE" id="PS00301">
    <property type="entry name" value="G_TR_1"/>
    <property type="match status" value="1"/>
</dbReference>
<dbReference type="InterPro" id="IPR053905">
    <property type="entry name" value="EF-G-like_DII"/>
</dbReference>
<evidence type="ECO:0000313" key="9">
    <source>
        <dbReference type="Proteomes" id="UP000528555"/>
    </source>
</evidence>
<evidence type="ECO:0000256" key="3">
    <source>
        <dbReference type="ARBA" id="ARBA00022917"/>
    </source>
</evidence>
<keyword evidence="9" id="KW-1185">Reference proteome</keyword>
<dbReference type="InterPro" id="IPR010298">
    <property type="entry name" value="YacP-like"/>
</dbReference>
<evidence type="ECO:0000256" key="2">
    <source>
        <dbReference type="ARBA" id="ARBA00022741"/>
    </source>
</evidence>
<reference evidence="8" key="2">
    <citation type="submission" date="2020-02" db="EMBL/GenBank/DDBJ databases">
        <authorList>
            <person name="Littmann E."/>
            <person name="Sorbara M."/>
        </authorList>
    </citation>
    <scope>NUCLEOTIDE SEQUENCE</scope>
    <source>
        <strain evidence="8">MSK.17.11</strain>
        <strain evidence="7">MSK.17.38</strain>
    </source>
</reference>
<dbReference type="CDD" id="cd10912">
    <property type="entry name" value="PIN_YacP-like"/>
    <property type="match status" value="1"/>
</dbReference>
<dbReference type="SMART" id="SM00889">
    <property type="entry name" value="EFG_IV"/>
    <property type="match status" value="1"/>
</dbReference>
<protein>
    <submittedName>
        <fullName evidence="8">GTP-binding protein</fullName>
    </submittedName>
</protein>
<dbReference type="InterPro" id="IPR035647">
    <property type="entry name" value="EFG_III/V"/>
</dbReference>
<dbReference type="CDD" id="cd04168">
    <property type="entry name" value="TetM_like"/>
    <property type="match status" value="1"/>
</dbReference>
<sequence length="941" mass="106242">MSALYVVYGKNENQRKKIMGEVRRYMTLGILAHVDAGKTTLSESILYLSGKIRTLGRVDHQDAFLDTHVLERNRGITIFSKQAVLELGNTKVTLLDTPGHVDFSAEMERTLQVLDCAILVISGADGVQGHTRTLWKLLRRYRVPVFVFVNKMDQEGTDRDRLLGELKQSLSDGITAFDLIEEKQDLEGFYENIAMCDEAALESYLQEGALSDEKITELIHRRKVFPCYFGSALKLEGVKELLAGMERYTHWNPTGRAGGVEEPSCRKFKGEGFGARVFKISRDGQGNRLTHLKITNGMLHVKDMLQNSGEEAEKWEEKVNQIRIYSGEKYETVQQAETGDICAVTGLTHTYPGEGIGTERRAEAPKLEPVLNYRVLFPENVHVHTMLQHLRMLEEEDPMLRVVWDEELEEIHVQLMGEVQTEVLQSVVEERFGVRVSFDSGSIVYKETIQNTVEGVGHYEPLRHYAEVHLILEPGSPGSGLVFDTVCSEDVLDRNWQRLILTHLGEKRHRGVLIGAEITDMKITLAAGRAHLKHTEGGDFRQSTYRAVRQGLMQAESVLLEPYYEFRLTVPQEMVGRALTDIQRMYGEFAPPVTEGEFAVISGSAPVSEMRAYQREVISFTRGLGSLSLVFQGYAPCHNAQAVQQEVGYDPQGDMENPTGSVFCSHGAGFYVPWDQVPDHMHIASQLPRFLAGELEEETDAEALAGRTAVSAGRRGASYGGSYDPEEEKELEEIFMRTYGKVESKRPGWRREIHASSGKTSGKQKENLREYLLVDGYNIIHAWEDLRELAKVNIEAARGRLMDILCNYQGFKRCTVILVFDAYNVEGDILEIQKYHNIHVVYTKEAETADQYIEKVVHEIGRKYHVTVATSDGVEQVVTLGQGGTLISAREFLEEVRYVEAAIREEAKARRESVKTYLFDHVDEDLAGKMEKVRLGEEESL</sequence>